<dbReference type="RefSeq" id="WP_039681301.1">
    <property type="nucleotide sequence ID" value="NZ_JAXECK010000026.1"/>
</dbReference>
<dbReference type="InterPro" id="IPR009057">
    <property type="entry name" value="Homeodomain-like_sf"/>
</dbReference>
<feature type="domain" description="Mor transcription activator" evidence="1">
    <location>
        <begin position="15"/>
        <end position="82"/>
    </location>
</feature>
<dbReference type="InterPro" id="IPR014875">
    <property type="entry name" value="Mor_transcription_activator"/>
</dbReference>
<dbReference type="Pfam" id="PF08765">
    <property type="entry name" value="Mor"/>
    <property type="match status" value="1"/>
</dbReference>
<evidence type="ECO:0000313" key="3">
    <source>
        <dbReference type="Proteomes" id="UP000031189"/>
    </source>
</evidence>
<comment type="caution">
    <text evidence="2">The sequence shown here is derived from an EMBL/GenBank/DDBJ whole genome shotgun (WGS) entry which is preliminary data.</text>
</comment>
<dbReference type="OrthoDB" id="1753630at2"/>
<name>A0A0B3VFS0_9FIRM</name>
<sequence length="87" mass="10237">MNVIMEDIPYNLHTMVDIVGIENFLQICKMYGGSSIYIPVYSKMIMGDRNRRMVRDYNGKNIDRLRVRYDLSKEQVKYVLRKEGAIG</sequence>
<organism evidence="2 3">
    <name type="scientific">Terrisporobacter othiniensis</name>
    <dbReference type="NCBI Taxonomy" id="1577792"/>
    <lineage>
        <taxon>Bacteria</taxon>
        <taxon>Bacillati</taxon>
        <taxon>Bacillota</taxon>
        <taxon>Clostridia</taxon>
        <taxon>Peptostreptococcales</taxon>
        <taxon>Peptostreptococcaceae</taxon>
        <taxon>Terrisporobacter</taxon>
    </lineage>
</organism>
<dbReference type="Proteomes" id="UP000031189">
    <property type="component" value="Unassembled WGS sequence"/>
</dbReference>
<keyword evidence="3" id="KW-1185">Reference proteome</keyword>
<dbReference type="Gene3D" id="1.10.10.60">
    <property type="entry name" value="Homeodomain-like"/>
    <property type="match status" value="1"/>
</dbReference>
<dbReference type="EMBL" id="JWHR01000156">
    <property type="protein sequence ID" value="KHS55646.1"/>
    <property type="molecule type" value="Genomic_DNA"/>
</dbReference>
<protein>
    <submittedName>
        <fullName evidence="2">Transcriptional regulator</fullName>
    </submittedName>
</protein>
<dbReference type="AlphaFoldDB" id="A0A0B3VFS0"/>
<evidence type="ECO:0000259" key="1">
    <source>
        <dbReference type="Pfam" id="PF08765"/>
    </source>
</evidence>
<evidence type="ECO:0000313" key="2">
    <source>
        <dbReference type="EMBL" id="KHS55646.1"/>
    </source>
</evidence>
<accession>A0A0B3VFS0</accession>
<dbReference type="SUPFAM" id="SSF46689">
    <property type="entry name" value="Homeodomain-like"/>
    <property type="match status" value="1"/>
</dbReference>
<proteinExistence type="predicted"/>
<reference evidence="2 3" key="1">
    <citation type="submission" date="2014-12" db="EMBL/GenBank/DDBJ databases">
        <title>Draft genome sequence of Terrisporobacter sp. 08-306576, isolated from the blood culture of a bacteremia patient.</title>
        <authorList>
            <person name="Lund L.C."/>
            <person name="Sydenham T.V."/>
            <person name="Hogh S.V."/>
            <person name="Skov M.N."/>
            <person name="Kemp M."/>
            <person name="Justesen U.S."/>
        </authorList>
    </citation>
    <scope>NUCLEOTIDE SEQUENCE [LARGE SCALE GENOMIC DNA]</scope>
    <source>
        <strain evidence="2 3">08-306576</strain>
    </source>
</reference>
<gene>
    <name evidence="2" type="ORF">QX51_18085</name>
</gene>